<sequence>MEIESHGGGLRRADNEDAGAEAFARGTAHGRQGVPAGPGHAVNPVVPGDPGDLADPRGPGTAGESGGIVSAIPQISGAPQAPGPGGDTAPRARVLSNQVFQLYPIPGAPVGWTPTVVRVRNRGGLGGCSRLTAEDHGLLPGSIAFCLEQLSLMIRTLQHFAAPPPPFFKSQHRRGS</sequence>
<evidence type="ECO:0000313" key="3">
    <source>
        <dbReference type="Proteomes" id="UP000242450"/>
    </source>
</evidence>
<dbReference type="EMBL" id="MKHE01000034">
    <property type="protein sequence ID" value="OWJ99684.1"/>
    <property type="molecule type" value="Genomic_DNA"/>
</dbReference>
<comment type="caution">
    <text evidence="2">The sequence shown here is derived from an EMBL/GenBank/DDBJ whole genome shotgun (WGS) entry which is preliminary data.</text>
</comment>
<proteinExistence type="predicted"/>
<reference evidence="2 3" key="1">
    <citation type="journal article" date="2018" name="Mol. Genet. Genomics">
        <title>The red deer Cervus elaphus genome CerEla1.0: sequencing, annotating, genes, and chromosomes.</title>
        <authorList>
            <person name="Bana N.A."/>
            <person name="Nyiri A."/>
            <person name="Nagy J."/>
            <person name="Frank K."/>
            <person name="Nagy T."/>
            <person name="Steger V."/>
            <person name="Schiller M."/>
            <person name="Lakatos P."/>
            <person name="Sugar L."/>
            <person name="Horn P."/>
            <person name="Barta E."/>
            <person name="Orosz L."/>
        </authorList>
    </citation>
    <scope>NUCLEOTIDE SEQUENCE [LARGE SCALE GENOMIC DNA]</scope>
    <source>
        <strain evidence="2">Hungarian</strain>
    </source>
</reference>
<evidence type="ECO:0000256" key="1">
    <source>
        <dbReference type="SAM" id="MobiDB-lite"/>
    </source>
</evidence>
<evidence type="ECO:0000313" key="2">
    <source>
        <dbReference type="EMBL" id="OWJ99684.1"/>
    </source>
</evidence>
<keyword evidence="3" id="KW-1185">Reference proteome</keyword>
<organism evidence="2 3">
    <name type="scientific">Cervus elaphus hippelaphus</name>
    <name type="common">European red deer</name>
    <dbReference type="NCBI Taxonomy" id="46360"/>
    <lineage>
        <taxon>Eukaryota</taxon>
        <taxon>Metazoa</taxon>
        <taxon>Chordata</taxon>
        <taxon>Craniata</taxon>
        <taxon>Vertebrata</taxon>
        <taxon>Euteleostomi</taxon>
        <taxon>Mammalia</taxon>
        <taxon>Eutheria</taxon>
        <taxon>Laurasiatheria</taxon>
        <taxon>Artiodactyla</taxon>
        <taxon>Ruminantia</taxon>
        <taxon>Pecora</taxon>
        <taxon>Cervidae</taxon>
        <taxon>Cervinae</taxon>
        <taxon>Cervus</taxon>
    </lineage>
</organism>
<protein>
    <submittedName>
        <fullName evidence="2">Uncharacterized protein</fullName>
    </submittedName>
</protein>
<feature type="region of interest" description="Disordered" evidence="1">
    <location>
        <begin position="29"/>
        <end position="90"/>
    </location>
</feature>
<accession>A0A212C0Z7</accession>
<gene>
    <name evidence="2" type="ORF">Celaphus_00009694</name>
</gene>
<dbReference type="Proteomes" id="UP000242450">
    <property type="component" value="Chromosome X"/>
</dbReference>
<name>A0A212C0Z7_CEREH</name>
<dbReference type="AlphaFoldDB" id="A0A212C0Z7"/>
<dbReference type="OrthoDB" id="9715363at2759"/>